<reference evidence="2 3" key="1">
    <citation type="submission" date="2020-03" db="EMBL/GenBank/DDBJ databases">
        <title>Genomic Encyclopedia of Type Strains, Phase IV (KMG-IV): sequencing the most valuable type-strain genomes for metagenomic binning, comparative biology and taxonomic classification.</title>
        <authorList>
            <person name="Goeker M."/>
        </authorList>
    </citation>
    <scope>NUCLEOTIDE SEQUENCE [LARGE SCALE GENOMIC DNA]</scope>
    <source>
        <strain evidence="2 3">DSM 5718</strain>
    </source>
</reference>
<dbReference type="Pfam" id="PF20094">
    <property type="entry name" value="GWxTD_dom"/>
    <property type="match status" value="1"/>
</dbReference>
<dbReference type="AlphaFoldDB" id="A0A846MRJ3"/>
<feature type="domain" description="GWxTD" evidence="1">
    <location>
        <begin position="227"/>
        <end position="400"/>
    </location>
</feature>
<evidence type="ECO:0000259" key="1">
    <source>
        <dbReference type="Pfam" id="PF20094"/>
    </source>
</evidence>
<evidence type="ECO:0000313" key="3">
    <source>
        <dbReference type="Proteomes" id="UP000537126"/>
    </source>
</evidence>
<gene>
    <name evidence="2" type="ORF">FHS56_001717</name>
</gene>
<dbReference type="RefSeq" id="WP_166919658.1">
    <property type="nucleotide sequence ID" value="NZ_JAASRN010000002.1"/>
</dbReference>
<keyword evidence="3" id="KW-1185">Reference proteome</keyword>
<dbReference type="InterPro" id="IPR030959">
    <property type="entry name" value="GWxTD_dom"/>
</dbReference>
<dbReference type="EMBL" id="JAASRN010000002">
    <property type="protein sequence ID" value="NIK74204.1"/>
    <property type="molecule type" value="Genomic_DNA"/>
</dbReference>
<protein>
    <submittedName>
        <fullName evidence="2">GWxTD domain-containing protein</fullName>
    </submittedName>
</protein>
<accession>A0A846MRJ3</accession>
<dbReference type="Proteomes" id="UP000537126">
    <property type="component" value="Unassembled WGS sequence"/>
</dbReference>
<name>A0A846MRJ3_9BACT</name>
<evidence type="ECO:0000313" key="2">
    <source>
        <dbReference type="EMBL" id="NIK74204.1"/>
    </source>
</evidence>
<sequence>MKLPYLFALKKLCLALWLPLLSLSPLWAQLPALQLKGQVIYTLGAKAQPEAYLWIRIAGDTLGQARLADMKGRYQLIQATKVVHEVAAEDFKLAALFAGYRDDGLVVKWQLPRFDTPATLFVAIKDEKTGLQTAISVPVQYGRLRFRDTVFVADAKGLPLLRAFVRADEPFQLKGSKEALWVRYFKHSFAQAAPPMDLKGEKTSPTLQPDSTFQVRGESLLRWQKEGLYLIQKDTNDLYGGIGLRVEKPPFPQIARRKEEAIAPLVYISTSKEVEQLQAAQELKPALDRYWLKMFNGDTQKAAAAIRLYYRQLKEVNMMFTSYKEGWKTDQGMIYLIFGPPHQISAGQDIEQWAYTNKNNFSKITFTFKRQNNPFTDQHYVLVRYLEYEPIWYTAIEQWRYGYVLKELQ</sequence>
<comment type="caution">
    <text evidence="2">The sequence shown here is derived from an EMBL/GenBank/DDBJ whole genome shotgun (WGS) entry which is preliminary data.</text>
</comment>
<dbReference type="NCBIfam" id="TIGR04514">
    <property type="entry name" value="GWxTD_dom"/>
    <property type="match status" value="1"/>
</dbReference>
<proteinExistence type="predicted"/>
<organism evidence="2 3">
    <name type="scientific">Thermonema lapsum</name>
    <dbReference type="NCBI Taxonomy" id="28195"/>
    <lineage>
        <taxon>Bacteria</taxon>
        <taxon>Pseudomonadati</taxon>
        <taxon>Bacteroidota</taxon>
        <taxon>Cytophagia</taxon>
        <taxon>Cytophagales</taxon>
        <taxon>Thermonemataceae</taxon>
        <taxon>Thermonema</taxon>
    </lineage>
</organism>